<comment type="similarity">
    <text evidence="1">Belongs to the ADP-ribosylglycohydrolase family.</text>
</comment>
<evidence type="ECO:0000313" key="3">
    <source>
        <dbReference type="EMBL" id="GAA4385552.1"/>
    </source>
</evidence>
<dbReference type="PANTHER" id="PTHR16222">
    <property type="entry name" value="ADP-RIBOSYLGLYCOHYDROLASE"/>
    <property type="match status" value="1"/>
</dbReference>
<dbReference type="RefSeq" id="WP_345225387.1">
    <property type="nucleotide sequence ID" value="NZ_BAABHA010000010.1"/>
</dbReference>
<dbReference type="InterPro" id="IPR050792">
    <property type="entry name" value="ADP-ribosylglycohydrolase"/>
</dbReference>
<comment type="caution">
    <text evidence="3">The sequence shown here is derived from an EMBL/GenBank/DDBJ whole genome shotgun (WGS) entry which is preliminary data.</text>
</comment>
<dbReference type="Proteomes" id="UP001500454">
    <property type="component" value="Unassembled WGS sequence"/>
</dbReference>
<keyword evidence="4" id="KW-1185">Reference proteome</keyword>
<dbReference type="EMBL" id="BAABHA010000010">
    <property type="protein sequence ID" value="GAA4385552.1"/>
    <property type="molecule type" value="Genomic_DNA"/>
</dbReference>
<reference evidence="4" key="1">
    <citation type="journal article" date="2019" name="Int. J. Syst. Evol. Microbiol.">
        <title>The Global Catalogue of Microorganisms (GCM) 10K type strain sequencing project: providing services to taxonomists for standard genome sequencing and annotation.</title>
        <authorList>
            <consortium name="The Broad Institute Genomics Platform"/>
            <consortium name="The Broad Institute Genome Sequencing Center for Infectious Disease"/>
            <person name="Wu L."/>
            <person name="Ma J."/>
        </authorList>
    </citation>
    <scope>NUCLEOTIDE SEQUENCE [LARGE SCALE GENOMIC DNA]</scope>
    <source>
        <strain evidence="4">JCM 17924</strain>
    </source>
</reference>
<dbReference type="Gene3D" id="1.10.4080.10">
    <property type="entry name" value="ADP-ribosylation/Crystallin J1"/>
    <property type="match status" value="1"/>
</dbReference>
<dbReference type="SUPFAM" id="SSF101478">
    <property type="entry name" value="ADP-ribosylglycohydrolase"/>
    <property type="match status" value="1"/>
</dbReference>
<dbReference type="InterPro" id="IPR036705">
    <property type="entry name" value="Ribosyl_crysJ1_sf"/>
</dbReference>
<evidence type="ECO:0000256" key="1">
    <source>
        <dbReference type="ARBA" id="ARBA00010702"/>
    </source>
</evidence>
<protein>
    <recommendedName>
        <fullName evidence="5">ADP-ribosylglycohydrolase family protein</fullName>
    </recommendedName>
</protein>
<keyword evidence="2" id="KW-0378">Hydrolase</keyword>
<name>A0ABP8J6C7_9BACT</name>
<dbReference type="PANTHER" id="PTHR16222:SF24">
    <property type="entry name" value="ADP-RIBOSYLHYDROLASE ARH3"/>
    <property type="match status" value="1"/>
</dbReference>
<dbReference type="Pfam" id="PF03747">
    <property type="entry name" value="ADP_ribosyl_GH"/>
    <property type="match status" value="1"/>
</dbReference>
<sequence>MLAGQTPAEDYAQLCAEAPAKLVQLNAAESDKRQLDYLLTGSLADFPQQAIRSGGYVLHTLEAALWCLLRHNTYAEPVLAAVNLGDDTDTTGAVAGGLAGLYYGEAAIPEEWRSTLARRVDIEDLCARMAAVVSA</sequence>
<dbReference type="InterPro" id="IPR005502">
    <property type="entry name" value="Ribosyl_crysJ1"/>
</dbReference>
<evidence type="ECO:0000256" key="2">
    <source>
        <dbReference type="ARBA" id="ARBA00022801"/>
    </source>
</evidence>
<evidence type="ECO:0008006" key="5">
    <source>
        <dbReference type="Google" id="ProtNLM"/>
    </source>
</evidence>
<evidence type="ECO:0000313" key="4">
    <source>
        <dbReference type="Proteomes" id="UP001500454"/>
    </source>
</evidence>
<organism evidence="3 4">
    <name type="scientific">Hymenobacter koreensis</name>
    <dbReference type="NCBI Taxonomy" id="1084523"/>
    <lineage>
        <taxon>Bacteria</taxon>
        <taxon>Pseudomonadati</taxon>
        <taxon>Bacteroidota</taxon>
        <taxon>Cytophagia</taxon>
        <taxon>Cytophagales</taxon>
        <taxon>Hymenobacteraceae</taxon>
        <taxon>Hymenobacter</taxon>
    </lineage>
</organism>
<proteinExistence type="inferred from homology"/>
<accession>A0ABP8J6C7</accession>
<gene>
    <name evidence="3" type="ORF">GCM10023186_29020</name>
</gene>